<dbReference type="Pfam" id="PF20684">
    <property type="entry name" value="Fung_rhodopsin"/>
    <property type="match status" value="1"/>
</dbReference>
<evidence type="ECO:0000313" key="8">
    <source>
        <dbReference type="EMBL" id="KAJ5172092.1"/>
    </source>
</evidence>
<evidence type="ECO:0000256" key="1">
    <source>
        <dbReference type="ARBA" id="ARBA00004141"/>
    </source>
</evidence>
<comment type="caution">
    <text evidence="8">The sequence shown here is derived from an EMBL/GenBank/DDBJ whole genome shotgun (WGS) entry which is preliminary data.</text>
</comment>
<evidence type="ECO:0000259" key="7">
    <source>
        <dbReference type="Pfam" id="PF20684"/>
    </source>
</evidence>
<dbReference type="GO" id="GO:0016020">
    <property type="term" value="C:membrane"/>
    <property type="evidence" value="ECO:0007669"/>
    <property type="project" value="UniProtKB-SubCell"/>
</dbReference>
<name>A0A9W9LQF9_9EURO</name>
<dbReference type="PANTHER" id="PTHR33048:SF146">
    <property type="entry name" value="INTEGRAL MEMBRANE PROTEIN"/>
    <property type="match status" value="1"/>
</dbReference>
<evidence type="ECO:0000256" key="4">
    <source>
        <dbReference type="ARBA" id="ARBA00023136"/>
    </source>
</evidence>
<dbReference type="Proteomes" id="UP001146351">
    <property type="component" value="Unassembled WGS sequence"/>
</dbReference>
<keyword evidence="3 6" id="KW-1133">Transmembrane helix</keyword>
<evidence type="ECO:0000256" key="5">
    <source>
        <dbReference type="ARBA" id="ARBA00038359"/>
    </source>
</evidence>
<comment type="similarity">
    <text evidence="5">Belongs to the SAT4 family.</text>
</comment>
<feature type="transmembrane region" description="Helical" evidence="6">
    <location>
        <begin position="13"/>
        <end position="32"/>
    </location>
</feature>
<feature type="transmembrane region" description="Helical" evidence="6">
    <location>
        <begin position="44"/>
        <end position="70"/>
    </location>
</feature>
<dbReference type="InterPro" id="IPR049326">
    <property type="entry name" value="Rhodopsin_dom_fungi"/>
</dbReference>
<evidence type="ECO:0000256" key="2">
    <source>
        <dbReference type="ARBA" id="ARBA00022692"/>
    </source>
</evidence>
<reference evidence="8" key="1">
    <citation type="submission" date="2022-11" db="EMBL/GenBank/DDBJ databases">
        <authorList>
            <person name="Petersen C."/>
        </authorList>
    </citation>
    <scope>NUCLEOTIDE SEQUENCE</scope>
    <source>
        <strain evidence="8">IBT 21917</strain>
    </source>
</reference>
<protein>
    <recommendedName>
        <fullName evidence="7">Rhodopsin domain-containing protein</fullName>
    </recommendedName>
</protein>
<dbReference type="OrthoDB" id="3923077at2759"/>
<feature type="transmembrane region" description="Helical" evidence="6">
    <location>
        <begin position="125"/>
        <end position="148"/>
    </location>
</feature>
<feature type="transmembrane region" description="Helical" evidence="6">
    <location>
        <begin position="209"/>
        <end position="228"/>
    </location>
</feature>
<evidence type="ECO:0000313" key="9">
    <source>
        <dbReference type="Proteomes" id="UP001146351"/>
    </source>
</evidence>
<proteinExistence type="inferred from homology"/>
<dbReference type="PANTHER" id="PTHR33048">
    <property type="entry name" value="PTH11-LIKE INTEGRAL MEMBRANE PROTEIN (AFU_ORTHOLOGUE AFUA_5G11245)"/>
    <property type="match status" value="1"/>
</dbReference>
<feature type="transmembrane region" description="Helical" evidence="6">
    <location>
        <begin position="90"/>
        <end position="113"/>
    </location>
</feature>
<keyword evidence="9" id="KW-1185">Reference proteome</keyword>
<feature type="domain" description="Rhodopsin" evidence="7">
    <location>
        <begin position="28"/>
        <end position="269"/>
    </location>
</feature>
<organism evidence="8 9">
    <name type="scientific">Penicillium capsulatum</name>
    <dbReference type="NCBI Taxonomy" id="69766"/>
    <lineage>
        <taxon>Eukaryota</taxon>
        <taxon>Fungi</taxon>
        <taxon>Dikarya</taxon>
        <taxon>Ascomycota</taxon>
        <taxon>Pezizomycotina</taxon>
        <taxon>Eurotiomycetes</taxon>
        <taxon>Eurotiomycetidae</taxon>
        <taxon>Eurotiales</taxon>
        <taxon>Aspergillaceae</taxon>
        <taxon>Penicillium</taxon>
    </lineage>
</organism>
<keyword evidence="4 6" id="KW-0472">Membrane</keyword>
<dbReference type="EMBL" id="JAPQKO010000003">
    <property type="protein sequence ID" value="KAJ5172092.1"/>
    <property type="molecule type" value="Genomic_DNA"/>
</dbReference>
<gene>
    <name evidence="8" type="ORF">N7492_004685</name>
</gene>
<feature type="transmembrane region" description="Helical" evidence="6">
    <location>
        <begin position="248"/>
        <end position="266"/>
    </location>
</feature>
<sequence length="371" mass="40909">MATMNSDQVSITAVSWVLGTVTLVVVSMRLFSRLVARGRAGWDDVFITLSLVSALVCSALVQTAVSYGLGRHAKEITDPDRKILAFKYTVIAPNFSIISTTAGKISATIFLLRLMGQSATRARRWFLYILTVASVAWNTLCIIAVIGFCRPAEKIWNTKVEGSCFSLEFQLIVATSQAAFNAFNDIALAVFPAYIFWRIQIPLKVKITIVAVMGAGVFAAAATLVKCILLKDMPVHSDITASWVDITLWYTIEMYIIVICATLPSLRQSYAAVLNHSRKISAYTRSHHTPQQKQSIPLKHRSLDASLFATSTPGPSPGPSAENRSRHSSQEYILDSTVIHKITEVLVVQEDASEEVKTPHFPRSNPFRTDV</sequence>
<comment type="subcellular location">
    <subcellularLocation>
        <location evidence="1">Membrane</location>
        <topology evidence="1">Multi-pass membrane protein</topology>
    </subcellularLocation>
</comment>
<dbReference type="InterPro" id="IPR052337">
    <property type="entry name" value="SAT4-like"/>
</dbReference>
<evidence type="ECO:0000256" key="3">
    <source>
        <dbReference type="ARBA" id="ARBA00022989"/>
    </source>
</evidence>
<keyword evidence="2 6" id="KW-0812">Transmembrane</keyword>
<dbReference type="AlphaFoldDB" id="A0A9W9LQF9"/>
<reference evidence="8" key="2">
    <citation type="journal article" date="2023" name="IMA Fungus">
        <title>Comparative genomic study of the Penicillium genus elucidates a diverse pangenome and 15 lateral gene transfer events.</title>
        <authorList>
            <person name="Petersen C."/>
            <person name="Sorensen T."/>
            <person name="Nielsen M.R."/>
            <person name="Sondergaard T.E."/>
            <person name="Sorensen J.L."/>
            <person name="Fitzpatrick D.A."/>
            <person name="Frisvad J.C."/>
            <person name="Nielsen K.L."/>
        </authorList>
    </citation>
    <scope>NUCLEOTIDE SEQUENCE</scope>
    <source>
        <strain evidence="8">IBT 21917</strain>
    </source>
</reference>
<accession>A0A9W9LQF9</accession>
<evidence type="ECO:0000256" key="6">
    <source>
        <dbReference type="SAM" id="Phobius"/>
    </source>
</evidence>